<dbReference type="GO" id="GO:0005771">
    <property type="term" value="C:multivesicular body"/>
    <property type="evidence" value="ECO:0007669"/>
    <property type="project" value="TreeGrafter"/>
</dbReference>
<accession>A0A182WAY9</accession>
<dbReference type="AlphaFoldDB" id="A0A182WAY9"/>
<dbReference type="Pfam" id="PF25880">
    <property type="entry name" value="WHD_CHMP7_1st"/>
    <property type="match status" value="1"/>
</dbReference>
<evidence type="ECO:0008006" key="4">
    <source>
        <dbReference type="Google" id="ProtNLM"/>
    </source>
</evidence>
<comment type="similarity">
    <text evidence="1">Belongs to the SNF7 family.</text>
</comment>
<dbReference type="Gene3D" id="6.10.140.1230">
    <property type="match status" value="1"/>
</dbReference>
<dbReference type="EnsemblMetazoa" id="AMIN007517-RA">
    <property type="protein sequence ID" value="AMIN007517-PA"/>
    <property type="gene ID" value="AMIN007517"/>
</dbReference>
<dbReference type="VEuPathDB" id="VectorBase:AMIN007517"/>
<dbReference type="PANTHER" id="PTHR22761">
    <property type="entry name" value="CHARGED MULTIVESICULAR BODY PROTEIN"/>
    <property type="match status" value="1"/>
</dbReference>
<dbReference type="GO" id="GO:0006900">
    <property type="term" value="P:vesicle budding from membrane"/>
    <property type="evidence" value="ECO:0007669"/>
    <property type="project" value="TreeGrafter"/>
</dbReference>
<sequence length="456" mass="51585">MEHKPEAKEGMVKTPMDTSYLPECWSDDRRMGVLLAEFRPRQLNATSYDAKMKFWKDLIHSFCKASRSSVISIAMLKEEFRRKGTVPYCLNAVFVDMLTKEELCREGQLKPQQRTGGFGLNLSTAKQLIKAPLLWGYEAVLGSVTGSVNINENENFIVMAIAQQHAKIIEKTIEERELYNKLLQYEDLIVLLKETSAITRHGVEPAIALLEKGNKLTMQTITQAETSTVLIKFAEKNTVAQPITSIEKSIYELEQSEHRLTKDISTIERNVNETMEKVRECIKEGRRQMAKTYLKKKNYLQKNMQGKINALETLQGILLKIHNCQSDKNIIEAYKLGTDALKNAYAAAGITIDELDDTMDEMKNVLEQHNEISSMIGTVSATDVDELQLEQELGDLIDMKLSETNIANQYFPTPPATSTIENNTISIPDFDKEIEKRLAALRVDPSNSNRIADLGL</sequence>
<dbReference type="InterPro" id="IPR005024">
    <property type="entry name" value="Snf7_fam"/>
</dbReference>
<reference evidence="2" key="2">
    <citation type="submission" date="2020-05" db="UniProtKB">
        <authorList>
            <consortium name="EnsemblMetazoa"/>
        </authorList>
    </citation>
    <scope>IDENTIFICATION</scope>
    <source>
        <strain evidence="2">MINIMUS1</strain>
    </source>
</reference>
<dbReference type="GO" id="GO:0032511">
    <property type="term" value="P:late endosome to vacuole transport via multivesicular body sorting pathway"/>
    <property type="evidence" value="ECO:0007669"/>
    <property type="project" value="TreeGrafter"/>
</dbReference>
<dbReference type="PANTHER" id="PTHR22761:SF21">
    <property type="entry name" value="CHARGED MULTIVESICULAR BODY PROTEIN 7"/>
    <property type="match status" value="1"/>
</dbReference>
<evidence type="ECO:0000313" key="3">
    <source>
        <dbReference type="Proteomes" id="UP000075920"/>
    </source>
</evidence>
<dbReference type="STRING" id="112268.A0A182WAY9"/>
<evidence type="ECO:0000313" key="2">
    <source>
        <dbReference type="EnsemblMetazoa" id="AMIN007517-PA"/>
    </source>
</evidence>
<dbReference type="Proteomes" id="UP000075920">
    <property type="component" value="Unassembled WGS sequence"/>
</dbReference>
<dbReference type="GO" id="GO:0000815">
    <property type="term" value="C:ESCRT III complex"/>
    <property type="evidence" value="ECO:0007669"/>
    <property type="project" value="TreeGrafter"/>
</dbReference>
<keyword evidence="3" id="KW-1185">Reference proteome</keyword>
<evidence type="ECO:0000256" key="1">
    <source>
        <dbReference type="ARBA" id="ARBA00006190"/>
    </source>
</evidence>
<name>A0A182WAY9_9DIPT</name>
<proteinExistence type="inferred from homology"/>
<dbReference type="Pfam" id="PF03357">
    <property type="entry name" value="Snf7"/>
    <property type="match status" value="1"/>
</dbReference>
<protein>
    <recommendedName>
        <fullName evidence="4">Charged multivesicular body protein 7</fullName>
    </recommendedName>
</protein>
<reference evidence="3" key="1">
    <citation type="submission" date="2013-03" db="EMBL/GenBank/DDBJ databases">
        <title>The Genome Sequence of Anopheles minimus MINIMUS1.</title>
        <authorList>
            <consortium name="The Broad Institute Genomics Platform"/>
            <person name="Neafsey D.E."/>
            <person name="Walton C."/>
            <person name="Walker B."/>
            <person name="Young S.K."/>
            <person name="Zeng Q."/>
            <person name="Gargeya S."/>
            <person name="Fitzgerald M."/>
            <person name="Haas B."/>
            <person name="Abouelleil A."/>
            <person name="Allen A.W."/>
            <person name="Alvarado L."/>
            <person name="Arachchi H.M."/>
            <person name="Berlin A.M."/>
            <person name="Chapman S.B."/>
            <person name="Gainer-Dewar J."/>
            <person name="Goldberg J."/>
            <person name="Griggs A."/>
            <person name="Gujja S."/>
            <person name="Hansen M."/>
            <person name="Howarth C."/>
            <person name="Imamovic A."/>
            <person name="Ireland A."/>
            <person name="Larimer J."/>
            <person name="McCowan C."/>
            <person name="Murphy C."/>
            <person name="Pearson M."/>
            <person name="Poon T.W."/>
            <person name="Priest M."/>
            <person name="Roberts A."/>
            <person name="Saif S."/>
            <person name="Shea T."/>
            <person name="Sisk P."/>
            <person name="Sykes S."/>
            <person name="Wortman J."/>
            <person name="Nusbaum C."/>
            <person name="Birren B."/>
        </authorList>
    </citation>
    <scope>NUCLEOTIDE SEQUENCE [LARGE SCALE GENOMIC DNA]</scope>
    <source>
        <strain evidence="3">MINIMUS1</strain>
    </source>
</reference>
<dbReference type="GO" id="GO:0009898">
    <property type="term" value="C:cytoplasmic side of plasma membrane"/>
    <property type="evidence" value="ECO:0007669"/>
    <property type="project" value="TreeGrafter"/>
</dbReference>
<organism evidence="2 3">
    <name type="scientific">Anopheles minimus</name>
    <dbReference type="NCBI Taxonomy" id="112268"/>
    <lineage>
        <taxon>Eukaryota</taxon>
        <taxon>Metazoa</taxon>
        <taxon>Ecdysozoa</taxon>
        <taxon>Arthropoda</taxon>
        <taxon>Hexapoda</taxon>
        <taxon>Insecta</taxon>
        <taxon>Pterygota</taxon>
        <taxon>Neoptera</taxon>
        <taxon>Endopterygota</taxon>
        <taxon>Diptera</taxon>
        <taxon>Nematocera</taxon>
        <taxon>Culicoidea</taxon>
        <taxon>Culicidae</taxon>
        <taxon>Anophelinae</taxon>
        <taxon>Anopheles</taxon>
    </lineage>
</organism>